<keyword evidence="2" id="KW-1185">Reference proteome</keyword>
<feature type="non-terminal residue" evidence="1">
    <location>
        <position position="1"/>
    </location>
</feature>
<name>A0ABX1JLT0_9MICC</name>
<sequence length="139" mass="15192">RELSSGKVYYYANTTGSSYGSRTQVGTGFKGVSTFTLDYDADGRMDLVARTKTGTGQLKLYRSNGSGRFISEPRKVIRTSGWNKMIHLSSITNHLGDGGQGILARESSGNLRYFKVTRNKVHAGAYIGRGGWETLRLGS</sequence>
<accession>A0ABX1JLT0</accession>
<dbReference type="Proteomes" id="UP000523795">
    <property type="component" value="Unassembled WGS sequence"/>
</dbReference>
<dbReference type="EMBL" id="JAAZSR010000074">
    <property type="protein sequence ID" value="NKX50258.1"/>
    <property type="molecule type" value="Genomic_DNA"/>
</dbReference>
<reference evidence="1 2" key="1">
    <citation type="submission" date="2020-04" db="EMBL/GenBank/DDBJ databases">
        <authorList>
            <person name="Liu S."/>
        </authorList>
    </citation>
    <scope>NUCLEOTIDE SEQUENCE [LARGE SCALE GENOMIC DNA]</scope>
    <source>
        <strain evidence="1 2">CGMCC 1.15091</strain>
    </source>
</reference>
<evidence type="ECO:0000313" key="2">
    <source>
        <dbReference type="Proteomes" id="UP000523795"/>
    </source>
</evidence>
<dbReference type="Gene3D" id="2.115.10.10">
    <property type="entry name" value="Tachylectin 2"/>
    <property type="match status" value="1"/>
</dbReference>
<protein>
    <submittedName>
        <fullName evidence="1">VCBS repeat-containing protein</fullName>
    </submittedName>
</protein>
<organism evidence="1 2">
    <name type="scientific">Arthrobacter deserti</name>
    <dbReference type="NCBI Taxonomy" id="1742687"/>
    <lineage>
        <taxon>Bacteria</taxon>
        <taxon>Bacillati</taxon>
        <taxon>Actinomycetota</taxon>
        <taxon>Actinomycetes</taxon>
        <taxon>Micrococcales</taxon>
        <taxon>Micrococcaceae</taxon>
        <taxon>Arthrobacter</taxon>
    </lineage>
</organism>
<dbReference type="SUPFAM" id="SSF69318">
    <property type="entry name" value="Integrin alpha N-terminal domain"/>
    <property type="match status" value="1"/>
</dbReference>
<gene>
    <name evidence="1" type="ORF">HER39_06680</name>
</gene>
<comment type="caution">
    <text evidence="1">The sequence shown here is derived from an EMBL/GenBank/DDBJ whole genome shotgun (WGS) entry which is preliminary data.</text>
</comment>
<evidence type="ECO:0000313" key="1">
    <source>
        <dbReference type="EMBL" id="NKX50258.1"/>
    </source>
</evidence>
<proteinExistence type="predicted"/>
<dbReference type="InterPro" id="IPR028994">
    <property type="entry name" value="Integrin_alpha_N"/>
</dbReference>